<evidence type="ECO:0000256" key="1">
    <source>
        <dbReference type="SAM" id="MobiDB-lite"/>
    </source>
</evidence>
<protein>
    <submittedName>
        <fullName evidence="2">Uncharacterized protein</fullName>
    </submittedName>
</protein>
<feature type="non-terminal residue" evidence="2">
    <location>
        <position position="1"/>
    </location>
</feature>
<feature type="region of interest" description="Disordered" evidence="1">
    <location>
        <begin position="1"/>
        <end position="76"/>
    </location>
</feature>
<sequence length="76" mass="8508">AGLTDEVNGSSSAGKHHFHRVNVTQLHSQTQQLRRSTPPPDPSPLHHSASVNTHFTKTKKERCVENSQLRDQTLML</sequence>
<accession>A0ABD0MMB4</accession>
<feature type="non-terminal residue" evidence="2">
    <location>
        <position position="76"/>
    </location>
</feature>
<dbReference type="AlphaFoldDB" id="A0ABD0MMB4"/>
<feature type="compositionally biased region" description="Polar residues" evidence="1">
    <location>
        <begin position="22"/>
        <end position="35"/>
    </location>
</feature>
<name>A0ABD0MMB4_CIRMR</name>
<dbReference type="EMBL" id="JAMKFB020000323">
    <property type="protein sequence ID" value="KAL0149766.1"/>
    <property type="molecule type" value="Genomic_DNA"/>
</dbReference>
<proteinExistence type="predicted"/>
<comment type="caution">
    <text evidence="2">The sequence shown here is derived from an EMBL/GenBank/DDBJ whole genome shotgun (WGS) entry which is preliminary data.</text>
</comment>
<reference evidence="2 3" key="1">
    <citation type="submission" date="2024-05" db="EMBL/GenBank/DDBJ databases">
        <title>Genome sequencing and assembly of Indian major carp, Cirrhinus mrigala (Hamilton, 1822).</title>
        <authorList>
            <person name="Mohindra V."/>
            <person name="Chowdhury L.M."/>
            <person name="Lal K."/>
            <person name="Jena J.K."/>
        </authorList>
    </citation>
    <scope>NUCLEOTIDE SEQUENCE [LARGE SCALE GENOMIC DNA]</scope>
    <source>
        <strain evidence="2">CM1030</strain>
        <tissue evidence="2">Blood</tissue>
    </source>
</reference>
<evidence type="ECO:0000313" key="3">
    <source>
        <dbReference type="Proteomes" id="UP001529510"/>
    </source>
</evidence>
<gene>
    <name evidence="2" type="ORF">M9458_054956</name>
</gene>
<keyword evidence="3" id="KW-1185">Reference proteome</keyword>
<dbReference type="Proteomes" id="UP001529510">
    <property type="component" value="Unassembled WGS sequence"/>
</dbReference>
<organism evidence="2 3">
    <name type="scientific">Cirrhinus mrigala</name>
    <name type="common">Mrigala</name>
    <dbReference type="NCBI Taxonomy" id="683832"/>
    <lineage>
        <taxon>Eukaryota</taxon>
        <taxon>Metazoa</taxon>
        <taxon>Chordata</taxon>
        <taxon>Craniata</taxon>
        <taxon>Vertebrata</taxon>
        <taxon>Euteleostomi</taxon>
        <taxon>Actinopterygii</taxon>
        <taxon>Neopterygii</taxon>
        <taxon>Teleostei</taxon>
        <taxon>Ostariophysi</taxon>
        <taxon>Cypriniformes</taxon>
        <taxon>Cyprinidae</taxon>
        <taxon>Labeoninae</taxon>
        <taxon>Labeonini</taxon>
        <taxon>Cirrhinus</taxon>
    </lineage>
</organism>
<evidence type="ECO:0000313" key="2">
    <source>
        <dbReference type="EMBL" id="KAL0149766.1"/>
    </source>
</evidence>
<feature type="compositionally biased region" description="Polar residues" evidence="1">
    <location>
        <begin position="65"/>
        <end position="76"/>
    </location>
</feature>